<dbReference type="RefSeq" id="XP_028469743.1">
    <property type="nucleotide sequence ID" value="XM_028613680.1"/>
</dbReference>
<evidence type="ECO:0000313" key="3">
    <source>
        <dbReference type="Proteomes" id="UP000272025"/>
    </source>
</evidence>
<name>A0A3N2Q5G5_SODAK</name>
<accession>A0A3N2Q5G5</accession>
<gene>
    <name evidence="2" type="ORF">SODALDRAFT_354060</name>
</gene>
<dbReference type="AlphaFoldDB" id="A0A3N2Q5G5"/>
<keyword evidence="3" id="KW-1185">Reference proteome</keyword>
<reference evidence="2 3" key="1">
    <citation type="journal article" date="2018" name="Mol. Ecol.">
        <title>The obligate alkalophilic soda-lake fungus Sodiomyces alkalinus has shifted to a protein diet.</title>
        <authorList>
            <person name="Grum-Grzhimaylo A.A."/>
            <person name="Falkoski D.L."/>
            <person name="van den Heuvel J."/>
            <person name="Valero-Jimenez C.A."/>
            <person name="Min B."/>
            <person name="Choi I.G."/>
            <person name="Lipzen A."/>
            <person name="Daum C.G."/>
            <person name="Aanen D.K."/>
            <person name="Tsang A."/>
            <person name="Henrissat B."/>
            <person name="Bilanenko E.N."/>
            <person name="de Vries R.P."/>
            <person name="van Kan J.A.L."/>
            <person name="Grigoriev I.V."/>
            <person name="Debets A.J.M."/>
        </authorList>
    </citation>
    <scope>NUCLEOTIDE SEQUENCE [LARGE SCALE GENOMIC DNA]</scope>
    <source>
        <strain evidence="2 3">F11</strain>
    </source>
</reference>
<proteinExistence type="predicted"/>
<dbReference type="Proteomes" id="UP000272025">
    <property type="component" value="Unassembled WGS sequence"/>
</dbReference>
<protein>
    <submittedName>
        <fullName evidence="2">Uncharacterized protein</fullName>
    </submittedName>
</protein>
<dbReference type="GeneID" id="39582158"/>
<sequence length="218" mass="24034">MSMMIDEGGILPAQHVACGMTNTYEACPPVASCIYIHFAPPASVLVAPSEPRFGVYVRTPDPADRHGYISTSRRLVQCSLPPEPGPWFGRRTRHMVQRQDREPGNSVIRNQKSACKPGEGPVHRPPGSERNGSVDLTRLRSYQWSSAQCLNRTPRIDPTAHETTVVIPSSLIRSQNPHQPRLVGLVHDPTRNPTLGQHGPLDPTCFALPTHHPLSRQG</sequence>
<feature type="region of interest" description="Disordered" evidence="1">
    <location>
        <begin position="97"/>
        <end position="133"/>
    </location>
</feature>
<dbReference type="EMBL" id="ML119051">
    <property type="protein sequence ID" value="ROT41937.1"/>
    <property type="molecule type" value="Genomic_DNA"/>
</dbReference>
<evidence type="ECO:0000256" key="1">
    <source>
        <dbReference type="SAM" id="MobiDB-lite"/>
    </source>
</evidence>
<evidence type="ECO:0000313" key="2">
    <source>
        <dbReference type="EMBL" id="ROT41937.1"/>
    </source>
</evidence>
<organism evidence="2 3">
    <name type="scientific">Sodiomyces alkalinus (strain CBS 110278 / VKM F-3762 / F11)</name>
    <name type="common">Alkaliphilic filamentous fungus</name>
    <dbReference type="NCBI Taxonomy" id="1314773"/>
    <lineage>
        <taxon>Eukaryota</taxon>
        <taxon>Fungi</taxon>
        <taxon>Dikarya</taxon>
        <taxon>Ascomycota</taxon>
        <taxon>Pezizomycotina</taxon>
        <taxon>Sordariomycetes</taxon>
        <taxon>Hypocreomycetidae</taxon>
        <taxon>Glomerellales</taxon>
        <taxon>Plectosphaerellaceae</taxon>
        <taxon>Sodiomyces</taxon>
    </lineage>
</organism>